<dbReference type="EMBL" id="GBRD01011735">
    <property type="protein sequence ID" value="JAG54089.1"/>
    <property type="molecule type" value="Transcribed_RNA"/>
</dbReference>
<proteinExistence type="predicted"/>
<name>A0A0K8SLX6_LYGHE</name>
<protein>
    <submittedName>
        <fullName evidence="1">Uncharacterized protein</fullName>
    </submittedName>
</protein>
<organism evidence="1">
    <name type="scientific">Lygus hesperus</name>
    <name type="common">Western plant bug</name>
    <dbReference type="NCBI Taxonomy" id="30085"/>
    <lineage>
        <taxon>Eukaryota</taxon>
        <taxon>Metazoa</taxon>
        <taxon>Ecdysozoa</taxon>
        <taxon>Arthropoda</taxon>
        <taxon>Hexapoda</taxon>
        <taxon>Insecta</taxon>
        <taxon>Pterygota</taxon>
        <taxon>Neoptera</taxon>
        <taxon>Paraneoptera</taxon>
        <taxon>Hemiptera</taxon>
        <taxon>Heteroptera</taxon>
        <taxon>Panheteroptera</taxon>
        <taxon>Cimicomorpha</taxon>
        <taxon>Miridae</taxon>
        <taxon>Mirini</taxon>
        <taxon>Lygus</taxon>
    </lineage>
</organism>
<evidence type="ECO:0000313" key="1">
    <source>
        <dbReference type="EMBL" id="JAG54089.1"/>
    </source>
</evidence>
<sequence length="110" mass="12602">MEKGPQVSLSVFLLNHNVDLLVIEDIRGFVIRSFWFIEFLPKIQKFQSLPALYKAILPRLVQIPEIGGGGTALQLHADQKFGYDFLVRSPLINLIDAESYLWREMILTTV</sequence>
<reference evidence="1" key="1">
    <citation type="submission" date="2014-09" db="EMBL/GenBank/DDBJ databases">
        <authorList>
            <person name="Magalhaes I.L.F."/>
            <person name="Oliveira U."/>
            <person name="Santos F.R."/>
            <person name="Vidigal T.H.D.A."/>
            <person name="Brescovit A.D."/>
            <person name="Santos A.J."/>
        </authorList>
    </citation>
    <scope>NUCLEOTIDE SEQUENCE</scope>
</reference>
<dbReference type="EMBL" id="GBRD01011736">
    <property type="protein sequence ID" value="JAG54088.1"/>
    <property type="molecule type" value="Transcribed_RNA"/>
</dbReference>
<dbReference type="AlphaFoldDB" id="A0A0K8SLX6"/>
<accession>A0A0K8SLX6</accession>